<accession>B0CC96</accession>
<name>B0CC96_ACAM1</name>
<organism evidence="2 3">
    <name type="scientific">Acaryochloris marina (strain MBIC 11017)</name>
    <dbReference type="NCBI Taxonomy" id="329726"/>
    <lineage>
        <taxon>Bacteria</taxon>
        <taxon>Bacillati</taxon>
        <taxon>Cyanobacteriota</taxon>
        <taxon>Cyanophyceae</taxon>
        <taxon>Acaryochloridales</taxon>
        <taxon>Acaryochloridaceae</taxon>
        <taxon>Acaryochloris</taxon>
    </lineage>
</organism>
<keyword evidence="3" id="KW-1185">Reference proteome</keyword>
<dbReference type="OrthoDB" id="9835982at2"/>
<protein>
    <submittedName>
        <fullName evidence="2">Uncharacterized protein</fullName>
    </submittedName>
</protein>
<dbReference type="Proteomes" id="UP000000268">
    <property type="component" value="Chromosome"/>
</dbReference>
<dbReference type="AlphaFoldDB" id="B0CC96"/>
<dbReference type="EMBL" id="CP000828">
    <property type="protein sequence ID" value="ABW26781.1"/>
    <property type="molecule type" value="Genomic_DNA"/>
</dbReference>
<dbReference type="KEGG" id="amr:AM1_1760"/>
<dbReference type="HOGENOM" id="CLU_2230533_0_0_3"/>
<sequence>MAQLQNSPQLPQIIDLPSDLFVELSDPEQETISAGFGLTYLYFEQEIISSSSSNTTEIDNLSPGSGSGRTSQQANYDSKRTTFAFGGLIPIRSVSSFIASILKLF</sequence>
<dbReference type="RefSeq" id="WP_012162294.1">
    <property type="nucleotide sequence ID" value="NC_009925.1"/>
</dbReference>
<feature type="compositionally biased region" description="Polar residues" evidence="1">
    <location>
        <begin position="54"/>
        <end position="75"/>
    </location>
</feature>
<gene>
    <name evidence="2" type="ordered locus">AM1_1760</name>
</gene>
<evidence type="ECO:0000313" key="3">
    <source>
        <dbReference type="Proteomes" id="UP000000268"/>
    </source>
</evidence>
<evidence type="ECO:0000256" key="1">
    <source>
        <dbReference type="SAM" id="MobiDB-lite"/>
    </source>
</evidence>
<feature type="region of interest" description="Disordered" evidence="1">
    <location>
        <begin position="52"/>
        <end position="75"/>
    </location>
</feature>
<reference evidence="2 3" key="1">
    <citation type="journal article" date="2008" name="Proc. Natl. Acad. Sci. U.S.A.">
        <title>Niche adaptation and genome expansion in the chlorophyll d-producing cyanobacterium Acaryochloris marina.</title>
        <authorList>
            <person name="Swingley W.D."/>
            <person name="Chen M."/>
            <person name="Cheung P.C."/>
            <person name="Conrad A.L."/>
            <person name="Dejesa L.C."/>
            <person name="Hao J."/>
            <person name="Honchak B.M."/>
            <person name="Karbach L.E."/>
            <person name="Kurdoglu A."/>
            <person name="Lahiri S."/>
            <person name="Mastrian S.D."/>
            <person name="Miyashita H."/>
            <person name="Page L."/>
            <person name="Ramakrishna P."/>
            <person name="Satoh S."/>
            <person name="Sattley W.M."/>
            <person name="Shimada Y."/>
            <person name="Taylor H.L."/>
            <person name="Tomo T."/>
            <person name="Tsuchiya T."/>
            <person name="Wang Z.T."/>
            <person name="Raymond J."/>
            <person name="Mimuro M."/>
            <person name="Blankenship R.E."/>
            <person name="Touchman J.W."/>
        </authorList>
    </citation>
    <scope>NUCLEOTIDE SEQUENCE [LARGE SCALE GENOMIC DNA]</scope>
    <source>
        <strain evidence="3">MBIC 11017</strain>
    </source>
</reference>
<proteinExistence type="predicted"/>
<dbReference type="STRING" id="329726.AM1_1760"/>
<evidence type="ECO:0000313" key="2">
    <source>
        <dbReference type="EMBL" id="ABW26781.1"/>
    </source>
</evidence>